<dbReference type="EMBL" id="JYDV01002488">
    <property type="protein sequence ID" value="KRY97682.1"/>
    <property type="molecule type" value="Genomic_DNA"/>
</dbReference>
<dbReference type="AlphaFoldDB" id="A0A0V1GI16"/>
<organism evidence="1 2">
    <name type="scientific">Trichinella pseudospiralis</name>
    <name type="common">Parasitic roundworm</name>
    <dbReference type="NCBI Taxonomy" id="6337"/>
    <lineage>
        <taxon>Eukaryota</taxon>
        <taxon>Metazoa</taxon>
        <taxon>Ecdysozoa</taxon>
        <taxon>Nematoda</taxon>
        <taxon>Enoplea</taxon>
        <taxon>Dorylaimia</taxon>
        <taxon>Trichinellida</taxon>
        <taxon>Trichinellidae</taxon>
        <taxon>Trichinella</taxon>
    </lineage>
</organism>
<reference evidence="1 2" key="1">
    <citation type="submission" date="2015-01" db="EMBL/GenBank/DDBJ databases">
        <title>Evolution of Trichinella species and genotypes.</title>
        <authorList>
            <person name="Korhonen P.K."/>
            <person name="Edoardo P."/>
            <person name="Giuseppe L.R."/>
            <person name="Gasser R.B."/>
        </authorList>
    </citation>
    <scope>NUCLEOTIDE SEQUENCE [LARGE SCALE GENOMIC DNA]</scope>
    <source>
        <strain evidence="1">ISS176</strain>
    </source>
</reference>
<comment type="caution">
    <text evidence="1">The sequence shown here is derived from an EMBL/GenBank/DDBJ whole genome shotgun (WGS) entry which is preliminary data.</text>
</comment>
<accession>A0A0V1GI16</accession>
<evidence type="ECO:0000313" key="1">
    <source>
        <dbReference type="EMBL" id="KRY97682.1"/>
    </source>
</evidence>
<gene>
    <name evidence="1" type="ORF">T4C_3487</name>
</gene>
<dbReference type="Proteomes" id="UP000054826">
    <property type="component" value="Unassembled WGS sequence"/>
</dbReference>
<name>A0A0V1GI16_TRIPS</name>
<evidence type="ECO:0000313" key="2">
    <source>
        <dbReference type="Proteomes" id="UP000054826"/>
    </source>
</evidence>
<protein>
    <submittedName>
        <fullName evidence="1">Uncharacterized protein</fullName>
    </submittedName>
</protein>
<proteinExistence type="predicted"/>
<sequence length="33" mass="3627">MSITITNKRHRGFTGFTDAKLASAAEISTVWLC</sequence>